<feature type="compositionally biased region" description="Polar residues" evidence="1">
    <location>
        <begin position="7"/>
        <end position="27"/>
    </location>
</feature>
<proteinExistence type="predicted"/>
<feature type="compositionally biased region" description="Polar residues" evidence="1">
    <location>
        <begin position="331"/>
        <end position="340"/>
    </location>
</feature>
<evidence type="ECO:0000313" key="2">
    <source>
        <dbReference type="EMBL" id="KRX04025.1"/>
    </source>
</evidence>
<keyword evidence="3" id="KW-1185">Reference proteome</keyword>
<feature type="compositionally biased region" description="Polar residues" evidence="1">
    <location>
        <begin position="207"/>
        <end position="241"/>
    </location>
</feature>
<dbReference type="EMBL" id="LDAU01000122">
    <property type="protein sequence ID" value="KRX04025.1"/>
    <property type="molecule type" value="Genomic_DNA"/>
</dbReference>
<gene>
    <name evidence="2" type="ORF">PPERSA_12472</name>
</gene>
<name>A0A0V0QNZ2_PSEPJ</name>
<evidence type="ECO:0000313" key="3">
    <source>
        <dbReference type="Proteomes" id="UP000054937"/>
    </source>
</evidence>
<evidence type="ECO:0000256" key="1">
    <source>
        <dbReference type="SAM" id="MobiDB-lite"/>
    </source>
</evidence>
<organism evidence="2 3">
    <name type="scientific">Pseudocohnilembus persalinus</name>
    <name type="common">Ciliate</name>
    <dbReference type="NCBI Taxonomy" id="266149"/>
    <lineage>
        <taxon>Eukaryota</taxon>
        <taxon>Sar</taxon>
        <taxon>Alveolata</taxon>
        <taxon>Ciliophora</taxon>
        <taxon>Intramacronucleata</taxon>
        <taxon>Oligohymenophorea</taxon>
        <taxon>Scuticociliatia</taxon>
        <taxon>Philasterida</taxon>
        <taxon>Pseudocohnilembidae</taxon>
        <taxon>Pseudocohnilembus</taxon>
    </lineage>
</organism>
<dbReference type="AlphaFoldDB" id="A0A0V0QNZ2"/>
<feature type="region of interest" description="Disordered" evidence="1">
    <location>
        <begin position="286"/>
        <end position="360"/>
    </location>
</feature>
<feature type="region of interest" description="Disordered" evidence="1">
    <location>
        <begin position="1"/>
        <end position="27"/>
    </location>
</feature>
<feature type="compositionally biased region" description="Low complexity" evidence="1">
    <location>
        <begin position="304"/>
        <end position="330"/>
    </location>
</feature>
<feature type="compositionally biased region" description="Polar residues" evidence="1">
    <location>
        <begin position="286"/>
        <end position="303"/>
    </location>
</feature>
<comment type="caution">
    <text evidence="2">The sequence shown here is derived from an EMBL/GenBank/DDBJ whole genome shotgun (WGS) entry which is preliminary data.</text>
</comment>
<dbReference type="InParanoid" id="A0A0V0QNZ2"/>
<sequence length="376" mass="42997">MKEFISQIESPSKFSFQPEQNSPLSKNIETEDAIKQVFEMYFNQEIPHSPKFNSPSEKYQKMMNEVKQNEQENRVDLESYLNLPDQKGNLQQQQQDKTPERNVLSDITNQNSIKNINIQAFGKMQELGETIKNSLSSIHQKYSETKFSLNDLSKSRGPEEQQEYEKRKLNDIWDSQLNQYYQDFLNNAQDALLKATGTPGKFPKNKINISKSSAQKFPTQKLSAQKFSTSKVQHPPWNSSKQQQQQLQQQGNLTRRLTGSAQKFSTISKNNSLNYNKPMSVQKFPNLSGSGISLRSSNLSQQGKNSLSNSQIQQQKQQQNQGKQSASKSNLIKQQQQQKTVGKLSTGKSQQNGIISKSKDIKKIVVPSRFSQYNKK</sequence>
<accession>A0A0V0QNZ2</accession>
<reference evidence="2 3" key="1">
    <citation type="journal article" date="2015" name="Sci. Rep.">
        <title>Genome of the facultative scuticociliatosis pathogen Pseudocohnilembus persalinus provides insight into its virulence through horizontal gene transfer.</title>
        <authorList>
            <person name="Xiong J."/>
            <person name="Wang G."/>
            <person name="Cheng J."/>
            <person name="Tian M."/>
            <person name="Pan X."/>
            <person name="Warren A."/>
            <person name="Jiang C."/>
            <person name="Yuan D."/>
            <person name="Miao W."/>
        </authorList>
    </citation>
    <scope>NUCLEOTIDE SEQUENCE [LARGE SCALE GENOMIC DNA]</scope>
    <source>
        <strain evidence="2">36N120E</strain>
    </source>
</reference>
<dbReference type="Proteomes" id="UP000054937">
    <property type="component" value="Unassembled WGS sequence"/>
</dbReference>
<feature type="region of interest" description="Disordered" evidence="1">
    <location>
        <begin position="198"/>
        <end position="253"/>
    </location>
</feature>
<protein>
    <submittedName>
        <fullName evidence="2">Uncharacterized protein</fullName>
    </submittedName>
</protein>
<dbReference type="OrthoDB" id="10682306at2759"/>